<feature type="compositionally biased region" description="Acidic residues" evidence="1">
    <location>
        <begin position="1184"/>
        <end position="1214"/>
    </location>
</feature>
<feature type="domain" description="Calcineurin-like phosphoesterase" evidence="3">
    <location>
        <begin position="801"/>
        <end position="991"/>
    </location>
</feature>
<name>A0A9D2LAU0_9MICO</name>
<evidence type="ECO:0000313" key="6">
    <source>
        <dbReference type="Proteomes" id="UP000823823"/>
    </source>
</evidence>
<proteinExistence type="predicted"/>
<dbReference type="GO" id="GO:0016798">
    <property type="term" value="F:hydrolase activity, acting on glycosyl bonds"/>
    <property type="evidence" value="ECO:0007669"/>
    <property type="project" value="UniProtKB-KW"/>
</dbReference>
<dbReference type="Gene3D" id="3.60.21.10">
    <property type="match status" value="1"/>
</dbReference>
<dbReference type="Pfam" id="PF00149">
    <property type="entry name" value="Metallophos"/>
    <property type="match status" value="1"/>
</dbReference>
<feature type="compositionally biased region" description="Gly residues" evidence="1">
    <location>
        <begin position="1259"/>
        <end position="1276"/>
    </location>
</feature>
<feature type="compositionally biased region" description="Polar residues" evidence="1">
    <location>
        <begin position="1165"/>
        <end position="1175"/>
    </location>
</feature>
<feature type="compositionally biased region" description="Basic and acidic residues" evidence="1">
    <location>
        <begin position="1215"/>
        <end position="1232"/>
    </location>
</feature>
<accession>A0A9D2LAU0</accession>
<feature type="region of interest" description="Disordered" evidence="1">
    <location>
        <begin position="1"/>
        <end position="35"/>
    </location>
</feature>
<feature type="region of interest" description="Disordered" evidence="1">
    <location>
        <begin position="633"/>
        <end position="657"/>
    </location>
</feature>
<feature type="compositionally biased region" description="Acidic residues" evidence="1">
    <location>
        <begin position="641"/>
        <end position="652"/>
    </location>
</feature>
<feature type="transmembrane region" description="Helical" evidence="2">
    <location>
        <begin position="1294"/>
        <end position="1313"/>
    </location>
</feature>
<reference evidence="5" key="2">
    <citation type="submission" date="2021-04" db="EMBL/GenBank/DDBJ databases">
        <authorList>
            <person name="Gilroy R."/>
        </authorList>
    </citation>
    <scope>NUCLEOTIDE SEQUENCE</scope>
    <source>
        <strain evidence="5">ChiHjej13B12-24818</strain>
    </source>
</reference>
<sequence length="1319" mass="136086">MSDLSHRPPSAVTESAASPPDPSPGRTGLSPVPPRRTPTRLLALVAALALLTPSLLSLQAWQAPPASAEVTDEQLSHGGVLRELQDYRVAPGLDLTTFSRLEEGGWNEGSVLTADLDESTLSVDVADGGSVTGRAPLTDVMRSGENGERAVAAVNGTFFDINHSDAPRYTSVGREGVQMGSPEPMPAVTLAEGQAAVQALSASGTLTLAEDEVHDLAGINNPTLPEDAIGVYTPAWGEYTLDRPVGAPEEPAEQVALATVVDGEVIDVTEVQESAGEPDIPEDGQVLLGREEGAELLADLEVGDEADIAIGPDQEVDLGIAGSHQILTDGEVPDLPDESLVTDIHPRTAVGISRDGSELFVLVLDGRSVESAGMSLPELGQILADMGAHSAVNLDGGGSSALAARAAGAESEAIWNSPSDGEVREVPNALVFYSDAPAEELSDVQTSLALDEEDAVFPGLHRTLDATGLGANLDPVMADGSFAADGALELASSDATGAVVRGTERGSGTVTYAAPPHQASQELRVLGAPIGLQASERSVNLPGTEEGEQLTLSGYDADGQRARLETADVEVDVDGGFEVTDDGLGTWTVTATGETESGSLTLTAADLSTTVALTHGTEEQQVFDFSDLSAFTDESDRAEGSFEEAEGPEGEDGSAVPAVGMTYDFSTSSATRGYYLVADEPVEVEGTTLSLTMDVRGDGSGAWPRLQVTDGNGTVTNLDGDHLDFEGWQTVRFTVPDGLAQPLTVERIRMMETRPEAQYTGDIAVADLRAETTPETDVPAEQAVHDPALLTHGSVDERPQRIAVMSDAQFVAADPDSDAVEGARRTLREIQDAAPDLLVINGDFVDEAAPEDFELAQQILDEEWDTDIPYVYVPGNHEVMGGEISNFEDAFGAPTTEQSLGRTQVITLNTASGSLAGGGLEQIEELERQLEAVAESDILTGAVVFFHHPPTDPLPSKLSQLTDQREARAIEAQLAEFRRSSGKSAAVVNGHVGAFHGSAVEGVTYLINGNSGKSPAGTPATGGFTGWTMLGISPGAGAVGESPTTADRVDWLAAETRPWVDEISVQGSEQLPVGGVGEVSASIVQDGLEAPVAWPMTAQWGGAGVQIDAGTGLSAPQGKPGAQDPLAEQDGPGEHADPSAVLRLNPLTGEITGLRPGTATVQVTVNGRSAEQTVTVAGDGPGPDPEDPEEPGDPDDPGDPEAPGEPEEPGDPDDPEKPGEPGDPEEPGKPEEPDAPETPGDSEEPGLPGGSDEPDGPEAPGGPGHGSDGHGSGGGADSAQQGPGQMARTGAETLPLAAGALALIGLGLGALALTRRSRR</sequence>
<dbReference type="InterPro" id="IPR004843">
    <property type="entry name" value="Calcineurin-like_PHP"/>
</dbReference>
<protein>
    <submittedName>
        <fullName evidence="5">Phosphodiester glycosidase family protein</fullName>
    </submittedName>
</protein>
<dbReference type="InterPro" id="IPR029052">
    <property type="entry name" value="Metallo-depent_PP-like"/>
</dbReference>
<evidence type="ECO:0000313" key="5">
    <source>
        <dbReference type="EMBL" id="HJB09101.1"/>
    </source>
</evidence>
<feature type="domain" description="Phosphodiester glycosidase" evidence="4">
    <location>
        <begin position="261"/>
        <end position="433"/>
    </location>
</feature>
<dbReference type="PANTHER" id="PTHR40446">
    <property type="entry name" value="N-ACETYLGLUCOSAMINE-1-PHOSPHODIESTER ALPHA-N-ACETYLGLUCOSAMINIDASE"/>
    <property type="match status" value="1"/>
</dbReference>
<keyword evidence="2" id="KW-0812">Transmembrane</keyword>
<dbReference type="SUPFAM" id="SSF56300">
    <property type="entry name" value="Metallo-dependent phosphatases"/>
    <property type="match status" value="1"/>
</dbReference>
<feature type="compositionally biased region" description="Low complexity" evidence="1">
    <location>
        <begin position="1277"/>
        <end position="1291"/>
    </location>
</feature>
<organism evidence="5 6">
    <name type="scientific">Candidatus Brachybacterium merdavium</name>
    <dbReference type="NCBI Taxonomy" id="2838513"/>
    <lineage>
        <taxon>Bacteria</taxon>
        <taxon>Bacillati</taxon>
        <taxon>Actinomycetota</taxon>
        <taxon>Actinomycetes</taxon>
        <taxon>Micrococcales</taxon>
        <taxon>Dermabacteraceae</taxon>
        <taxon>Brachybacterium</taxon>
    </lineage>
</organism>
<keyword evidence="5" id="KW-0378">Hydrolase</keyword>
<gene>
    <name evidence="5" type="ORF">H9786_01010</name>
</gene>
<reference evidence="5" key="1">
    <citation type="journal article" date="2021" name="PeerJ">
        <title>Extensive microbial diversity within the chicken gut microbiome revealed by metagenomics and culture.</title>
        <authorList>
            <person name="Gilroy R."/>
            <person name="Ravi A."/>
            <person name="Getino M."/>
            <person name="Pursley I."/>
            <person name="Horton D.L."/>
            <person name="Alikhan N.F."/>
            <person name="Baker D."/>
            <person name="Gharbi K."/>
            <person name="Hall N."/>
            <person name="Watson M."/>
            <person name="Adriaenssens E.M."/>
            <person name="Foster-Nyarko E."/>
            <person name="Jarju S."/>
            <person name="Secka A."/>
            <person name="Antonio M."/>
            <person name="Oren A."/>
            <person name="Chaudhuri R.R."/>
            <person name="La Ragione R."/>
            <person name="Hildebrand F."/>
            <person name="Pallen M.J."/>
        </authorList>
    </citation>
    <scope>NUCLEOTIDE SEQUENCE</scope>
    <source>
        <strain evidence="5">ChiHjej13B12-24818</strain>
    </source>
</reference>
<dbReference type="EMBL" id="DWZH01000008">
    <property type="protein sequence ID" value="HJB09101.1"/>
    <property type="molecule type" value="Genomic_DNA"/>
</dbReference>
<dbReference type="PANTHER" id="PTHR40446:SF2">
    <property type="entry name" value="N-ACETYLGLUCOSAMINE-1-PHOSPHODIESTER ALPHA-N-ACETYLGLUCOSAMINIDASE"/>
    <property type="match status" value="1"/>
</dbReference>
<comment type="caution">
    <text evidence="5">The sequence shown here is derived from an EMBL/GenBank/DDBJ whole genome shotgun (WGS) entry which is preliminary data.</text>
</comment>
<keyword evidence="5" id="KW-0326">Glycosidase</keyword>
<feature type="region of interest" description="Disordered" evidence="1">
    <location>
        <begin position="1165"/>
        <end position="1291"/>
    </location>
</feature>
<evidence type="ECO:0000256" key="1">
    <source>
        <dbReference type="SAM" id="MobiDB-lite"/>
    </source>
</evidence>
<keyword evidence="2" id="KW-1133">Transmembrane helix</keyword>
<evidence type="ECO:0000259" key="4">
    <source>
        <dbReference type="Pfam" id="PF09992"/>
    </source>
</evidence>
<evidence type="ECO:0000259" key="3">
    <source>
        <dbReference type="Pfam" id="PF00149"/>
    </source>
</evidence>
<evidence type="ECO:0000256" key="2">
    <source>
        <dbReference type="SAM" id="Phobius"/>
    </source>
</evidence>
<dbReference type="InterPro" id="IPR018711">
    <property type="entry name" value="NAGPA"/>
</dbReference>
<dbReference type="Proteomes" id="UP000823823">
    <property type="component" value="Unassembled WGS sequence"/>
</dbReference>
<keyword evidence="2" id="KW-0472">Membrane</keyword>
<dbReference type="Pfam" id="PF09992">
    <property type="entry name" value="NAGPA"/>
    <property type="match status" value="1"/>
</dbReference>
<feature type="region of interest" description="Disordered" evidence="1">
    <location>
        <begin position="1107"/>
        <end position="1139"/>
    </location>
</feature>